<dbReference type="FunFam" id="3.30.1050.10:FF:000001">
    <property type="entry name" value="Putative Non-specific lipid-transfer protein"/>
    <property type="match status" value="1"/>
</dbReference>
<dbReference type="SUPFAM" id="SSF53901">
    <property type="entry name" value="Thiolase-like"/>
    <property type="match status" value="1"/>
</dbReference>
<dbReference type="InterPro" id="IPR055140">
    <property type="entry name" value="Thiolase_C_2"/>
</dbReference>
<dbReference type="Pfam" id="PF22691">
    <property type="entry name" value="Thiolase_C_1"/>
    <property type="match status" value="1"/>
</dbReference>
<protein>
    <recommendedName>
        <fullName evidence="1">Thiolase C-terminal domain-containing protein</fullName>
    </recommendedName>
</protein>
<organism evidence="2 3">
    <name type="scientific">Nesidiocoris tenuis</name>
    <dbReference type="NCBI Taxonomy" id="355587"/>
    <lineage>
        <taxon>Eukaryota</taxon>
        <taxon>Metazoa</taxon>
        <taxon>Ecdysozoa</taxon>
        <taxon>Arthropoda</taxon>
        <taxon>Hexapoda</taxon>
        <taxon>Insecta</taxon>
        <taxon>Pterygota</taxon>
        <taxon>Neoptera</taxon>
        <taxon>Paraneoptera</taxon>
        <taxon>Hemiptera</taxon>
        <taxon>Heteroptera</taxon>
        <taxon>Panheteroptera</taxon>
        <taxon>Cimicomorpha</taxon>
        <taxon>Miridae</taxon>
        <taxon>Dicyphina</taxon>
        <taxon>Nesidiocoris</taxon>
    </lineage>
</organism>
<dbReference type="PANTHER" id="PTHR42870">
    <property type="entry name" value="ACETYL-COA C-ACETYLTRANSFERASE"/>
    <property type="match status" value="1"/>
</dbReference>
<dbReference type="InterPro" id="IPR016039">
    <property type="entry name" value="Thiolase-like"/>
</dbReference>
<gene>
    <name evidence="2" type="ORF">NTEN_LOCUS15721</name>
</gene>
<feature type="domain" description="Thiolase C-terminal" evidence="1">
    <location>
        <begin position="7"/>
        <end position="97"/>
    </location>
</feature>
<dbReference type="PANTHER" id="PTHR42870:SF1">
    <property type="entry name" value="NON-SPECIFIC LIPID-TRANSFER PROTEIN-LIKE 2"/>
    <property type="match status" value="1"/>
</dbReference>
<dbReference type="InterPro" id="IPR036527">
    <property type="entry name" value="SCP2_sterol-bd_dom_sf"/>
</dbReference>
<evidence type="ECO:0000313" key="2">
    <source>
        <dbReference type="EMBL" id="CAB0010695.1"/>
    </source>
</evidence>
<evidence type="ECO:0000313" key="3">
    <source>
        <dbReference type="Proteomes" id="UP000479000"/>
    </source>
</evidence>
<dbReference type="OrthoDB" id="542135at2759"/>
<proteinExistence type="predicted"/>
<dbReference type="Proteomes" id="UP000479000">
    <property type="component" value="Unassembled WGS sequence"/>
</dbReference>
<dbReference type="SUPFAM" id="SSF55718">
    <property type="entry name" value="SCP-like"/>
    <property type="match status" value="1"/>
</dbReference>
<reference evidence="2 3" key="1">
    <citation type="submission" date="2020-02" db="EMBL/GenBank/DDBJ databases">
        <authorList>
            <person name="Ferguson B K."/>
        </authorList>
    </citation>
    <scope>NUCLEOTIDE SEQUENCE [LARGE SCALE GENOMIC DNA]</scope>
</reference>
<evidence type="ECO:0000259" key="1">
    <source>
        <dbReference type="Pfam" id="PF22691"/>
    </source>
</evidence>
<keyword evidence="3" id="KW-1185">Reference proteome</keyword>
<dbReference type="Gene3D" id="3.30.1050.10">
    <property type="entry name" value="SCP2 sterol-binding domain"/>
    <property type="match status" value="1"/>
</dbReference>
<dbReference type="EMBL" id="CADCXU010023136">
    <property type="protein sequence ID" value="CAB0010695.1"/>
    <property type="molecule type" value="Genomic_DNA"/>
</dbReference>
<dbReference type="GO" id="GO:0003988">
    <property type="term" value="F:acetyl-CoA C-acyltransferase activity"/>
    <property type="evidence" value="ECO:0007669"/>
    <property type="project" value="UniProtKB-EC"/>
</dbReference>
<accession>A0A6H5H0V2</accession>
<dbReference type="AlphaFoldDB" id="A0A6H5H0V2"/>
<name>A0A6H5H0V2_9HEMI</name>
<sequence>MQVGYDMTKTAAQRLFAKTGKKVEDVDVVELHDCFSANELITYEALGLCQPGEAAQFIDSGNNTYGGRVVVNPSGGLISKGHPLGATVSKAFELLKNEMENDTEKLVESVRGIFCLKVKNKDGKDGMWIINTKGGKGTITYNGTDKPDVTITINDEDITDLLTGKLNPQKAFFQGKLKIQGNMGLALKLTELQKKAGNRIDTLRAKL</sequence>
<dbReference type="GO" id="GO:0006629">
    <property type="term" value="P:lipid metabolic process"/>
    <property type="evidence" value="ECO:0007669"/>
    <property type="project" value="UniProtKB-KW"/>
</dbReference>